<evidence type="ECO:0000256" key="3">
    <source>
        <dbReference type="ARBA" id="ARBA00022448"/>
    </source>
</evidence>
<name>A0A427XDP9_9TREE</name>
<gene>
    <name evidence="9" type="ORF">EHS24_003889</name>
</gene>
<feature type="transmembrane region" description="Helical" evidence="7">
    <location>
        <begin position="323"/>
        <end position="345"/>
    </location>
</feature>
<evidence type="ECO:0000256" key="4">
    <source>
        <dbReference type="ARBA" id="ARBA00022692"/>
    </source>
</evidence>
<keyword evidence="4 7" id="KW-0812">Transmembrane</keyword>
<dbReference type="InterPro" id="IPR036259">
    <property type="entry name" value="MFS_trans_sf"/>
</dbReference>
<keyword evidence="10" id="KW-1185">Reference proteome</keyword>
<proteinExistence type="inferred from homology"/>
<dbReference type="PANTHER" id="PTHR48022">
    <property type="entry name" value="PLASTIDIC GLUCOSE TRANSPORTER 4"/>
    <property type="match status" value="1"/>
</dbReference>
<evidence type="ECO:0000259" key="8">
    <source>
        <dbReference type="PROSITE" id="PS50850"/>
    </source>
</evidence>
<dbReference type="OrthoDB" id="2143867at2759"/>
<feature type="domain" description="Major facilitator superfamily (MFS) profile" evidence="8">
    <location>
        <begin position="71"/>
        <end position="521"/>
    </location>
</feature>
<feature type="transmembrane region" description="Helical" evidence="7">
    <location>
        <begin position="424"/>
        <end position="447"/>
    </location>
</feature>
<reference evidence="9 10" key="1">
    <citation type="submission" date="2018-11" db="EMBL/GenBank/DDBJ databases">
        <title>Genome sequence of Apiotrichum porosum DSM 27194.</title>
        <authorList>
            <person name="Aliyu H."/>
            <person name="Gorte O."/>
            <person name="Ochsenreither K."/>
        </authorList>
    </citation>
    <scope>NUCLEOTIDE SEQUENCE [LARGE SCALE GENOMIC DNA]</scope>
    <source>
        <strain evidence="9 10">DSM 27194</strain>
    </source>
</reference>
<keyword evidence="5 7" id="KW-1133">Transmembrane helix</keyword>
<comment type="subcellular location">
    <subcellularLocation>
        <location evidence="1">Membrane</location>
        <topology evidence="1">Multi-pass membrane protein</topology>
    </subcellularLocation>
</comment>
<keyword evidence="3" id="KW-0813">Transport</keyword>
<dbReference type="Pfam" id="PF00083">
    <property type="entry name" value="Sugar_tr"/>
    <property type="match status" value="1"/>
</dbReference>
<organism evidence="9 10">
    <name type="scientific">Apiotrichum porosum</name>
    <dbReference type="NCBI Taxonomy" id="105984"/>
    <lineage>
        <taxon>Eukaryota</taxon>
        <taxon>Fungi</taxon>
        <taxon>Dikarya</taxon>
        <taxon>Basidiomycota</taxon>
        <taxon>Agaricomycotina</taxon>
        <taxon>Tremellomycetes</taxon>
        <taxon>Trichosporonales</taxon>
        <taxon>Trichosporonaceae</taxon>
        <taxon>Apiotrichum</taxon>
    </lineage>
</organism>
<dbReference type="InterPro" id="IPR005828">
    <property type="entry name" value="MFS_sugar_transport-like"/>
</dbReference>
<dbReference type="GO" id="GO:0016020">
    <property type="term" value="C:membrane"/>
    <property type="evidence" value="ECO:0007669"/>
    <property type="project" value="UniProtKB-SubCell"/>
</dbReference>
<evidence type="ECO:0000256" key="6">
    <source>
        <dbReference type="ARBA" id="ARBA00023136"/>
    </source>
</evidence>
<evidence type="ECO:0000313" key="9">
    <source>
        <dbReference type="EMBL" id="RSH76952.1"/>
    </source>
</evidence>
<keyword evidence="6 7" id="KW-0472">Membrane</keyword>
<comment type="caution">
    <text evidence="9">The sequence shown here is derived from an EMBL/GenBank/DDBJ whole genome shotgun (WGS) entry which is preliminary data.</text>
</comment>
<dbReference type="RefSeq" id="XP_028472099.1">
    <property type="nucleotide sequence ID" value="XM_028619526.1"/>
</dbReference>
<evidence type="ECO:0000256" key="1">
    <source>
        <dbReference type="ARBA" id="ARBA00004141"/>
    </source>
</evidence>
<feature type="transmembrane region" description="Helical" evidence="7">
    <location>
        <begin position="231"/>
        <end position="249"/>
    </location>
</feature>
<feature type="transmembrane region" description="Helical" evidence="7">
    <location>
        <begin position="498"/>
        <end position="517"/>
    </location>
</feature>
<dbReference type="GeneID" id="39588432"/>
<sequence length="563" mass="61971">MSLDDKAVDIQQEDVKEIPQAAAGEVQHMSAIEAARLEGKRMEVRNARFYAAVSESNLKASSKRSLWMFYCMFVAFTCDCANGYDGSVMSSVLAMSHFQSYFNAKANLNTSLIFSIYTAGSMISAPIAATFNDRYGRKKTMGLGGIIIIVGGILSATTHTVAQLVVARFLLGFGVAIMTNAAPAYVAELSPPQWRGRCVGLYNLGWFGGAIPAAAITFGCSYLNSNLQWRIPLALQCFACVFVLANLYFMPESPRWQFMNGKEEEAFQFLVEYHGDGDSRSPLVHFEIDEWRESIVQDGIDKRWWDYGPLITSHANRWRMLQVFLISLIPQYTTGGTGYFNTFIYDMVGLTSTTKQLMINLIGQFISCAAAVSAGLLSDRMPRRGALIYGTIAVACFQLLNTGLTKYAADRINSGGEHTSDGFGISYGFSIGTIIVGQLSGIAYCFGYTPLQAVVPTEALETTTRAKGLAFSSFVLGAIGFIGQFAAPIGLANMGYNYMWVFVGLDFFWIVVFYFCAVESQGRTLEELAWIYDQPNPVTASKRKDKIIVETDGHVVEVDEKQA</sequence>
<evidence type="ECO:0000256" key="7">
    <source>
        <dbReference type="SAM" id="Phobius"/>
    </source>
</evidence>
<feature type="transmembrane region" description="Helical" evidence="7">
    <location>
        <begin position="66"/>
        <end position="84"/>
    </location>
</feature>
<comment type="similarity">
    <text evidence="2">Belongs to the major facilitator superfamily. Sugar transporter (TC 2.A.1.1) family.</text>
</comment>
<protein>
    <recommendedName>
        <fullName evidence="8">Major facilitator superfamily (MFS) profile domain-containing protein</fullName>
    </recommendedName>
</protein>
<accession>A0A427XDP9</accession>
<dbReference type="GO" id="GO:0005351">
    <property type="term" value="F:carbohydrate:proton symporter activity"/>
    <property type="evidence" value="ECO:0007669"/>
    <property type="project" value="TreeGrafter"/>
</dbReference>
<dbReference type="PANTHER" id="PTHR48022:SF36">
    <property type="entry name" value="LACTOSE PERMEASE, PUTATIVE (AFU_ORTHOLOGUE AFUA_1G17310)-RELATED"/>
    <property type="match status" value="1"/>
</dbReference>
<feature type="transmembrane region" description="Helical" evidence="7">
    <location>
        <begin position="112"/>
        <end position="131"/>
    </location>
</feature>
<feature type="transmembrane region" description="Helical" evidence="7">
    <location>
        <begin position="357"/>
        <end position="377"/>
    </location>
</feature>
<dbReference type="FunFam" id="1.20.1250.20:FF:000134">
    <property type="entry name" value="MFS sugar transporter protein"/>
    <property type="match status" value="1"/>
</dbReference>
<evidence type="ECO:0000313" key="10">
    <source>
        <dbReference type="Proteomes" id="UP000279236"/>
    </source>
</evidence>
<dbReference type="SUPFAM" id="SSF103473">
    <property type="entry name" value="MFS general substrate transporter"/>
    <property type="match status" value="1"/>
</dbReference>
<dbReference type="InterPro" id="IPR050360">
    <property type="entry name" value="MFS_Sugar_Transporters"/>
</dbReference>
<dbReference type="InterPro" id="IPR020846">
    <property type="entry name" value="MFS_dom"/>
</dbReference>
<feature type="transmembrane region" description="Helical" evidence="7">
    <location>
        <begin position="168"/>
        <end position="187"/>
    </location>
</feature>
<evidence type="ECO:0000256" key="2">
    <source>
        <dbReference type="ARBA" id="ARBA00010992"/>
    </source>
</evidence>
<feature type="transmembrane region" description="Helical" evidence="7">
    <location>
        <begin position="386"/>
        <end position="404"/>
    </location>
</feature>
<dbReference type="AlphaFoldDB" id="A0A427XDP9"/>
<dbReference type="EMBL" id="RSCE01000019">
    <property type="protein sequence ID" value="RSH76952.1"/>
    <property type="molecule type" value="Genomic_DNA"/>
</dbReference>
<feature type="transmembrane region" description="Helical" evidence="7">
    <location>
        <begin position="143"/>
        <end position="162"/>
    </location>
</feature>
<dbReference type="PROSITE" id="PS50850">
    <property type="entry name" value="MFS"/>
    <property type="match status" value="1"/>
</dbReference>
<dbReference type="Gene3D" id="1.20.1250.20">
    <property type="entry name" value="MFS general substrate transporter like domains"/>
    <property type="match status" value="1"/>
</dbReference>
<feature type="transmembrane region" description="Helical" evidence="7">
    <location>
        <begin position="199"/>
        <end position="219"/>
    </location>
</feature>
<evidence type="ECO:0000256" key="5">
    <source>
        <dbReference type="ARBA" id="ARBA00022989"/>
    </source>
</evidence>
<feature type="transmembrane region" description="Helical" evidence="7">
    <location>
        <begin position="468"/>
        <end position="492"/>
    </location>
</feature>
<dbReference type="Proteomes" id="UP000279236">
    <property type="component" value="Unassembled WGS sequence"/>
</dbReference>